<evidence type="ECO:0000256" key="3">
    <source>
        <dbReference type="ARBA" id="ARBA00022989"/>
    </source>
</evidence>
<evidence type="ECO:0000256" key="5">
    <source>
        <dbReference type="SAM" id="Phobius"/>
    </source>
</evidence>
<accession>A0ABT2QMX9</accession>
<keyword evidence="8" id="KW-1185">Reference proteome</keyword>
<proteinExistence type="predicted"/>
<feature type="transmembrane region" description="Helical" evidence="5">
    <location>
        <begin position="126"/>
        <end position="150"/>
    </location>
</feature>
<keyword evidence="2 5" id="KW-0812">Transmembrane</keyword>
<dbReference type="InterPro" id="IPR049453">
    <property type="entry name" value="Memb_transporter_dom"/>
</dbReference>
<evidence type="ECO:0000256" key="1">
    <source>
        <dbReference type="ARBA" id="ARBA00004141"/>
    </source>
</evidence>
<dbReference type="EMBL" id="JAOPKZ010000002">
    <property type="protein sequence ID" value="MCU5745327.1"/>
    <property type="molecule type" value="Genomic_DNA"/>
</dbReference>
<comment type="subcellular location">
    <subcellularLocation>
        <location evidence="1">Membrane</location>
        <topology evidence="1">Multi-pass membrane protein</topology>
    </subcellularLocation>
</comment>
<dbReference type="RefSeq" id="WP_262854347.1">
    <property type="nucleotide sequence ID" value="NZ_JAOPKZ010000002.1"/>
</dbReference>
<feature type="transmembrane region" description="Helical" evidence="5">
    <location>
        <begin position="445"/>
        <end position="464"/>
    </location>
</feature>
<evidence type="ECO:0000313" key="7">
    <source>
        <dbReference type="EMBL" id="MCU5745327.1"/>
    </source>
</evidence>
<dbReference type="Proteomes" id="UP001209553">
    <property type="component" value="Unassembled WGS sequence"/>
</dbReference>
<feature type="transmembrane region" description="Helical" evidence="5">
    <location>
        <begin position="415"/>
        <end position="433"/>
    </location>
</feature>
<feature type="transmembrane region" description="Helical" evidence="5">
    <location>
        <begin position="324"/>
        <end position="341"/>
    </location>
</feature>
<feature type="transmembrane region" description="Helical" evidence="5">
    <location>
        <begin position="378"/>
        <end position="403"/>
    </location>
</feature>
<feature type="transmembrane region" description="Helical" evidence="5">
    <location>
        <begin position="78"/>
        <end position="95"/>
    </location>
</feature>
<feature type="transmembrane region" description="Helical" evidence="5">
    <location>
        <begin position="100"/>
        <end position="120"/>
    </location>
</feature>
<evidence type="ECO:0000313" key="8">
    <source>
        <dbReference type="Proteomes" id="UP001209553"/>
    </source>
</evidence>
<evidence type="ECO:0000256" key="2">
    <source>
        <dbReference type="ARBA" id="ARBA00022692"/>
    </source>
</evidence>
<keyword evidence="3 5" id="KW-1133">Transmembrane helix</keyword>
<keyword evidence="4 5" id="KW-0472">Membrane</keyword>
<sequence>MKIDKAKGVRQAFLMFIPFILGYLTHHLSIGLLISIGTLTHTYAIGGTARSRLRIIVYSTFGLSIAMMLGTLTIQQPIIFGALLLVFTVIPYFVFSSMHVVGPSSTFFIVAFSLSINLPIAPEEALLRGACVFVGGMFATLVIIISNLFTRESAEVKAVKNDFNMLKQLVYNFDDRQAFRNASKTAVQTFSNGDKQLLTSSGTKTREAPEFQRLLLLHTAALGIYSELLELSERNLRPLPQDIKEMVDYIIKRVYSNQHTHRPWKKQLNVDERYNNLVANIFKVDEILNLDHQHVKREVDVRIPIYGRRITQHFTLDSYLFRNALRYLVIVGIAITLALMFNFEKAYWIPLSAHTVLLGSNTINSLERAGSRTIGTIVGVLVLSLILLLHPPLYVAMILLSIAAGFTETFVGANYSFAVIFITIQVILLNGIASQHLNIAIALPRVIDVIVGVAIAIIGLLILGRKTASTMLPYVIADAIRSEAIMFHYLFSRNQSDSLAEDKHRMLRMTVKLNNLSQVYTGANGEINKNKGKIQEYYPTIYGLEELSFMLNRALNNDKRKRIGEDILGDYLVVFENLAKYFESNGRITKIKLPELPQYSYITSALTQIQKNCINAEETKSNRKGEIV</sequence>
<organism evidence="7 8">
    <name type="scientific">Staphylococcus marylandisciuri</name>
    <dbReference type="NCBI Taxonomy" id="2981529"/>
    <lineage>
        <taxon>Bacteria</taxon>
        <taxon>Bacillati</taxon>
        <taxon>Bacillota</taxon>
        <taxon>Bacilli</taxon>
        <taxon>Bacillales</taxon>
        <taxon>Staphylococcaceae</taxon>
        <taxon>Staphylococcus</taxon>
    </lineage>
</organism>
<feature type="transmembrane region" description="Helical" evidence="5">
    <location>
        <begin position="12"/>
        <end position="34"/>
    </location>
</feature>
<gene>
    <name evidence="7" type="ORF">N9R04_01150</name>
</gene>
<feature type="domain" description="Integral membrane bound transporter" evidence="6">
    <location>
        <begin position="333"/>
        <end position="458"/>
    </location>
</feature>
<reference evidence="7 8" key="1">
    <citation type="journal article" date="2023" name="Int. J. Syst. Evol. Microbiol.">
        <title>Streptococcus sciuri sp. nov., Staphylococcus marylandisciuri sp. nov. and Staphylococcus americanisciuri sp. nov., isolated from faeces of eastern grey squirrel (Sciurus carolinensis).</title>
        <authorList>
            <person name="Volokhov D.V."/>
            <person name="Zagorodnyaya T.A."/>
            <person name="Furtak V.A."/>
            <person name="Nattanmai G."/>
            <person name="Randall L."/>
            <person name="Jose S."/>
            <person name="Gao Y."/>
            <person name="Eisenberg T."/>
            <person name="Delmonte P."/>
            <person name="Blom J."/>
            <person name="Mitchell K.K."/>
        </authorList>
    </citation>
    <scope>NUCLEOTIDE SEQUENCE [LARGE SCALE GENOMIC DNA]</scope>
    <source>
        <strain evidence="7 8">SQ8-PEA</strain>
    </source>
</reference>
<feature type="transmembrane region" description="Helical" evidence="5">
    <location>
        <begin position="55"/>
        <end position="72"/>
    </location>
</feature>
<comment type="caution">
    <text evidence="7">The sequence shown here is derived from an EMBL/GenBank/DDBJ whole genome shotgun (WGS) entry which is preliminary data.</text>
</comment>
<protein>
    <submittedName>
        <fullName evidence="7">FUSC family protein</fullName>
    </submittedName>
</protein>
<evidence type="ECO:0000259" key="6">
    <source>
        <dbReference type="Pfam" id="PF13515"/>
    </source>
</evidence>
<name>A0ABT2QMX9_9STAP</name>
<evidence type="ECO:0000256" key="4">
    <source>
        <dbReference type="ARBA" id="ARBA00023136"/>
    </source>
</evidence>
<dbReference type="Pfam" id="PF13515">
    <property type="entry name" value="FUSC_2"/>
    <property type="match status" value="1"/>
</dbReference>